<evidence type="ECO:0008006" key="14">
    <source>
        <dbReference type="Google" id="ProtNLM"/>
    </source>
</evidence>
<dbReference type="STRING" id="1754191.A0A1Y1V4A1"/>
<keyword evidence="8" id="KW-0626">Porin</keyword>
<keyword evidence="5" id="KW-0812">Transmembrane</keyword>
<dbReference type="Proteomes" id="UP000193719">
    <property type="component" value="Unassembled WGS sequence"/>
</dbReference>
<reference evidence="12 13" key="2">
    <citation type="submission" date="2016-08" db="EMBL/GenBank/DDBJ databases">
        <title>Pervasive Adenine N6-methylation of Active Genes in Fungi.</title>
        <authorList>
            <consortium name="DOE Joint Genome Institute"/>
            <person name="Mondo S.J."/>
            <person name="Dannebaum R.O."/>
            <person name="Kuo R.C."/>
            <person name="Labutti K."/>
            <person name="Haridas S."/>
            <person name="Kuo A."/>
            <person name="Salamov A."/>
            <person name="Ahrendt S.R."/>
            <person name="Lipzen A."/>
            <person name="Sullivan W."/>
            <person name="Andreopoulos W.B."/>
            <person name="Clum A."/>
            <person name="Lindquist E."/>
            <person name="Daum C."/>
            <person name="Ramamoorthy G.K."/>
            <person name="Gryganskyi A."/>
            <person name="Culley D."/>
            <person name="Magnuson J.K."/>
            <person name="James T.Y."/>
            <person name="O'Malley M.A."/>
            <person name="Stajich J.E."/>
            <person name="Spatafora J.W."/>
            <person name="Visel A."/>
            <person name="Grigoriev I.V."/>
        </authorList>
    </citation>
    <scope>NUCLEOTIDE SEQUENCE [LARGE SCALE GENOMIC DNA]</scope>
    <source>
        <strain evidence="13">finn</strain>
    </source>
</reference>
<evidence type="ECO:0000256" key="9">
    <source>
        <dbReference type="ARBA" id="ARBA00023128"/>
    </source>
</evidence>
<dbReference type="GO" id="GO:0015288">
    <property type="term" value="F:porin activity"/>
    <property type="evidence" value="ECO:0007669"/>
    <property type="project" value="UniProtKB-KW"/>
</dbReference>
<dbReference type="InterPro" id="IPR001925">
    <property type="entry name" value="Porin_Euk"/>
</dbReference>
<keyword evidence="13" id="KW-1185">Reference proteome</keyword>
<evidence type="ECO:0000256" key="8">
    <source>
        <dbReference type="ARBA" id="ARBA00023114"/>
    </source>
</evidence>
<sequence length="327" mass="35661">MFGFKRDKAPKIEQFVVGGNPPPPSSAPAMDKPAGKPMIPPPPIFRPLAFREVGKSINVLLGADYPTNGIRLDAKSVTSTGVNFSVNGLRDSKTGAISGEMRTRYHDKVHGVIFSEGWNSNNVLSSTIEFCNTLSPGLRLEVSGSFNPTNGNKNARVAADYKKRNIFSRCNIDLFKGPTVNADFCIHQNGVLVGGDASYNLRDSKLTRYNVGVAYNTPEYSLALQAFEGFNTYAASYFHKIKPELEAGTKATWNKSSAGPVNIEFGTRYILNKDAFVKAKIDMNGRLGLGYTQNLDNGVRVSVGGSFDTQRLGENVHKVGMNLSFFQ</sequence>
<name>A0A1Y1V4A1_9FUNG</name>
<dbReference type="InterPro" id="IPR027246">
    <property type="entry name" value="Porin_Euk/Tom40"/>
</dbReference>
<dbReference type="Pfam" id="PF01459">
    <property type="entry name" value="Porin_3"/>
    <property type="match status" value="1"/>
</dbReference>
<keyword evidence="10" id="KW-0472">Membrane</keyword>
<evidence type="ECO:0000256" key="7">
    <source>
        <dbReference type="ARBA" id="ARBA00023065"/>
    </source>
</evidence>
<protein>
    <recommendedName>
        <fullName evidence="14">Voltage-dependent ion-selective channel</fullName>
    </recommendedName>
</protein>
<proteinExistence type="inferred from homology"/>
<reference evidence="12 13" key="1">
    <citation type="submission" date="2016-08" db="EMBL/GenBank/DDBJ databases">
        <title>Genomes of anaerobic fungi encode conserved fungal cellulosomes for biomass hydrolysis.</title>
        <authorList>
            <consortium name="DOE Joint Genome Institute"/>
            <person name="Haitjema C.H."/>
            <person name="Gilmore S.P."/>
            <person name="Henske J.K."/>
            <person name="Solomon K.V."/>
            <person name="De Groot R."/>
            <person name="Kuo A."/>
            <person name="Mondo S.J."/>
            <person name="Salamov A.A."/>
            <person name="Labutti K."/>
            <person name="Zhao Z."/>
            <person name="Chiniquy J."/>
            <person name="Barry K."/>
            <person name="Brewer H.M."/>
            <person name="Purvine S.O."/>
            <person name="Wright A.T."/>
            <person name="Boxma B."/>
            <person name="Van Alen T."/>
            <person name="Hackstein J.H."/>
            <person name="Baker S.E."/>
            <person name="Grigoriev I.V."/>
            <person name="O'Malley M.A."/>
        </authorList>
    </citation>
    <scope>NUCLEOTIDE SEQUENCE [LARGE SCALE GENOMIC DNA]</scope>
    <source>
        <strain evidence="13">finn</strain>
    </source>
</reference>
<dbReference type="FunFam" id="2.40.160.10:FF:000012">
    <property type="entry name" value="Voltage-dependent anion-selective channel"/>
    <property type="match status" value="1"/>
</dbReference>
<dbReference type="AlphaFoldDB" id="A0A1Y1V4A1"/>
<evidence type="ECO:0000256" key="5">
    <source>
        <dbReference type="ARBA" id="ARBA00022692"/>
    </source>
</evidence>
<evidence type="ECO:0000256" key="2">
    <source>
        <dbReference type="ARBA" id="ARBA00007780"/>
    </source>
</evidence>
<dbReference type="GO" id="GO:0046930">
    <property type="term" value="C:pore complex"/>
    <property type="evidence" value="ECO:0007669"/>
    <property type="project" value="UniProtKB-KW"/>
</dbReference>
<evidence type="ECO:0000256" key="6">
    <source>
        <dbReference type="ARBA" id="ARBA00022787"/>
    </source>
</evidence>
<dbReference type="GO" id="GO:0008308">
    <property type="term" value="F:voltage-gated monoatomic anion channel activity"/>
    <property type="evidence" value="ECO:0007669"/>
    <property type="project" value="InterPro"/>
</dbReference>
<comment type="caution">
    <text evidence="12">The sequence shown here is derived from an EMBL/GenBank/DDBJ whole genome shotgun (WGS) entry which is preliminary data.</text>
</comment>
<evidence type="ECO:0000256" key="4">
    <source>
        <dbReference type="ARBA" id="ARBA00022452"/>
    </source>
</evidence>
<evidence type="ECO:0000256" key="10">
    <source>
        <dbReference type="ARBA" id="ARBA00023136"/>
    </source>
</evidence>
<dbReference type="OrthoDB" id="7827681at2759"/>
<comment type="subcellular location">
    <subcellularLocation>
        <location evidence="1">Mitochondrion outer membrane</location>
    </subcellularLocation>
</comment>
<evidence type="ECO:0000313" key="13">
    <source>
        <dbReference type="Proteomes" id="UP000193719"/>
    </source>
</evidence>
<dbReference type="Gene3D" id="2.40.160.10">
    <property type="entry name" value="Porin"/>
    <property type="match status" value="1"/>
</dbReference>
<keyword evidence="4" id="KW-1134">Transmembrane beta strand</keyword>
<evidence type="ECO:0000256" key="11">
    <source>
        <dbReference type="SAM" id="MobiDB-lite"/>
    </source>
</evidence>
<dbReference type="CDD" id="cd07306">
    <property type="entry name" value="Porin3_VDAC"/>
    <property type="match status" value="1"/>
</dbReference>
<dbReference type="InterPro" id="IPR023614">
    <property type="entry name" value="Porin_dom_sf"/>
</dbReference>
<feature type="compositionally biased region" description="Basic and acidic residues" evidence="11">
    <location>
        <begin position="1"/>
        <end position="11"/>
    </location>
</feature>
<dbReference type="EMBL" id="MCFH01000035">
    <property type="protein sequence ID" value="ORX46371.1"/>
    <property type="molecule type" value="Genomic_DNA"/>
</dbReference>
<keyword evidence="7" id="KW-0406">Ion transport</keyword>
<keyword evidence="9" id="KW-0496">Mitochondrion</keyword>
<gene>
    <name evidence="12" type="ORF">BCR36DRAFT_405660</name>
</gene>
<dbReference type="GO" id="GO:0005741">
    <property type="term" value="C:mitochondrial outer membrane"/>
    <property type="evidence" value="ECO:0007669"/>
    <property type="project" value="UniProtKB-SubCell"/>
</dbReference>
<feature type="region of interest" description="Disordered" evidence="11">
    <location>
        <begin position="1"/>
        <end position="32"/>
    </location>
</feature>
<accession>A0A1Y1V4A1</accession>
<dbReference type="PANTHER" id="PTHR11743">
    <property type="entry name" value="VOLTAGE-DEPENDENT ANION-SELECTIVE CHANNEL"/>
    <property type="match status" value="1"/>
</dbReference>
<comment type="similarity">
    <text evidence="2">Belongs to the eukaryotic mitochondrial porin family.</text>
</comment>
<keyword evidence="6" id="KW-1000">Mitochondrion outer membrane</keyword>
<keyword evidence="3" id="KW-0813">Transport</keyword>
<dbReference type="PANTHER" id="PTHR11743:SF70">
    <property type="entry name" value="GH26960P-RELATED"/>
    <property type="match status" value="1"/>
</dbReference>
<evidence type="ECO:0000256" key="3">
    <source>
        <dbReference type="ARBA" id="ARBA00022448"/>
    </source>
</evidence>
<evidence type="ECO:0000313" key="12">
    <source>
        <dbReference type="EMBL" id="ORX46371.1"/>
    </source>
</evidence>
<organism evidence="12 13">
    <name type="scientific">Piromyces finnis</name>
    <dbReference type="NCBI Taxonomy" id="1754191"/>
    <lineage>
        <taxon>Eukaryota</taxon>
        <taxon>Fungi</taxon>
        <taxon>Fungi incertae sedis</taxon>
        <taxon>Chytridiomycota</taxon>
        <taxon>Chytridiomycota incertae sedis</taxon>
        <taxon>Neocallimastigomycetes</taxon>
        <taxon>Neocallimastigales</taxon>
        <taxon>Neocallimastigaceae</taxon>
        <taxon>Piromyces</taxon>
    </lineage>
</organism>
<evidence type="ECO:0000256" key="1">
    <source>
        <dbReference type="ARBA" id="ARBA00004294"/>
    </source>
</evidence>